<reference evidence="1 2" key="1">
    <citation type="journal article" date="2019" name="Sci. Rep.">
        <title>Orb-weaving spider Araneus ventricosus genome elucidates the spidroin gene catalogue.</title>
        <authorList>
            <person name="Kono N."/>
            <person name="Nakamura H."/>
            <person name="Ohtoshi R."/>
            <person name="Moran D.A.P."/>
            <person name="Shinohara A."/>
            <person name="Yoshida Y."/>
            <person name="Fujiwara M."/>
            <person name="Mori M."/>
            <person name="Tomita M."/>
            <person name="Arakawa K."/>
        </authorList>
    </citation>
    <scope>NUCLEOTIDE SEQUENCE [LARGE SCALE GENOMIC DNA]</scope>
</reference>
<keyword evidence="2" id="KW-1185">Reference proteome</keyword>
<name>A0A4Y2SRN9_ARAVE</name>
<gene>
    <name evidence="1" type="ORF">AVEN_32805_1</name>
</gene>
<proteinExistence type="predicted"/>
<organism evidence="1 2">
    <name type="scientific">Araneus ventricosus</name>
    <name type="common">Orbweaver spider</name>
    <name type="synonym">Epeira ventricosa</name>
    <dbReference type="NCBI Taxonomy" id="182803"/>
    <lineage>
        <taxon>Eukaryota</taxon>
        <taxon>Metazoa</taxon>
        <taxon>Ecdysozoa</taxon>
        <taxon>Arthropoda</taxon>
        <taxon>Chelicerata</taxon>
        <taxon>Arachnida</taxon>
        <taxon>Araneae</taxon>
        <taxon>Araneomorphae</taxon>
        <taxon>Entelegynae</taxon>
        <taxon>Araneoidea</taxon>
        <taxon>Araneidae</taxon>
        <taxon>Araneus</taxon>
    </lineage>
</organism>
<protein>
    <submittedName>
        <fullName evidence="1">Uncharacterized protein</fullName>
    </submittedName>
</protein>
<sequence length="71" mass="8161">YQSKWFWRPANLRYRSRNLTIRPPLPYQESGRFGVLLYPGLVGVVGLHVNNGTPNRANRPLHNWTATTALT</sequence>
<dbReference type="EMBL" id="BGPR01023597">
    <property type="protein sequence ID" value="GBN90887.1"/>
    <property type="molecule type" value="Genomic_DNA"/>
</dbReference>
<evidence type="ECO:0000313" key="1">
    <source>
        <dbReference type="EMBL" id="GBN90887.1"/>
    </source>
</evidence>
<dbReference type="AlphaFoldDB" id="A0A4Y2SRN9"/>
<accession>A0A4Y2SRN9</accession>
<comment type="caution">
    <text evidence="1">The sequence shown here is derived from an EMBL/GenBank/DDBJ whole genome shotgun (WGS) entry which is preliminary data.</text>
</comment>
<evidence type="ECO:0000313" key="2">
    <source>
        <dbReference type="Proteomes" id="UP000499080"/>
    </source>
</evidence>
<dbReference type="Proteomes" id="UP000499080">
    <property type="component" value="Unassembled WGS sequence"/>
</dbReference>
<feature type="non-terminal residue" evidence="1">
    <location>
        <position position="1"/>
    </location>
</feature>